<name>A0ABN8J0I3_9NEOP</name>
<gene>
    <name evidence="2" type="ORF">IPOD504_LOCUS15030</name>
</gene>
<keyword evidence="3" id="KW-1185">Reference proteome</keyword>
<evidence type="ECO:0000313" key="2">
    <source>
        <dbReference type="EMBL" id="CAH2071208.1"/>
    </source>
</evidence>
<feature type="non-terminal residue" evidence="2">
    <location>
        <position position="163"/>
    </location>
</feature>
<dbReference type="EMBL" id="OW152818">
    <property type="protein sequence ID" value="CAH2071208.1"/>
    <property type="molecule type" value="Genomic_DNA"/>
</dbReference>
<evidence type="ECO:0000256" key="1">
    <source>
        <dbReference type="SAM" id="MobiDB-lite"/>
    </source>
</evidence>
<reference evidence="2" key="1">
    <citation type="submission" date="2022-03" db="EMBL/GenBank/DDBJ databases">
        <authorList>
            <person name="Martin H S."/>
        </authorList>
    </citation>
    <scope>NUCLEOTIDE SEQUENCE</scope>
</reference>
<proteinExistence type="predicted"/>
<organism evidence="2 3">
    <name type="scientific">Iphiclides podalirius</name>
    <name type="common">scarce swallowtail</name>
    <dbReference type="NCBI Taxonomy" id="110791"/>
    <lineage>
        <taxon>Eukaryota</taxon>
        <taxon>Metazoa</taxon>
        <taxon>Ecdysozoa</taxon>
        <taxon>Arthropoda</taxon>
        <taxon>Hexapoda</taxon>
        <taxon>Insecta</taxon>
        <taxon>Pterygota</taxon>
        <taxon>Neoptera</taxon>
        <taxon>Endopterygota</taxon>
        <taxon>Lepidoptera</taxon>
        <taxon>Glossata</taxon>
        <taxon>Ditrysia</taxon>
        <taxon>Papilionoidea</taxon>
        <taxon>Papilionidae</taxon>
        <taxon>Papilioninae</taxon>
        <taxon>Iphiclides</taxon>
    </lineage>
</organism>
<feature type="compositionally biased region" description="Polar residues" evidence="1">
    <location>
        <begin position="1"/>
        <end position="23"/>
    </location>
</feature>
<dbReference type="Proteomes" id="UP000837857">
    <property type="component" value="Chromosome 6"/>
</dbReference>
<protein>
    <submittedName>
        <fullName evidence="2">Uncharacterized protein</fullName>
    </submittedName>
</protein>
<feature type="region of interest" description="Disordered" evidence="1">
    <location>
        <begin position="1"/>
        <end position="32"/>
    </location>
</feature>
<accession>A0ABN8J0I3</accession>
<evidence type="ECO:0000313" key="3">
    <source>
        <dbReference type="Proteomes" id="UP000837857"/>
    </source>
</evidence>
<sequence length="163" mass="17460">MSNKVLRSPRSGTSETFACNSKPNTNNDNDNEAVVNRGASRRIVKTLNGFATTKRVAVCWLRRERNVVGGGSTRCRVTVQVRRVCVVLQGVMRGKARETRGDLHIKNCYCRRGGGEASGPPGRGSAGGEASGVQVVTPCTDEVQLQAIHARTKCIPARAPPAT</sequence>